<protein>
    <submittedName>
        <fullName evidence="2">Uncharacterized protein</fullName>
    </submittedName>
</protein>
<geneLocation type="mitochondrion" evidence="2"/>
<comment type="caution">
    <text evidence="2">The sequence shown here is derived from an EMBL/GenBank/DDBJ whole genome shotgun (WGS) entry which is preliminary data.</text>
</comment>
<reference evidence="2" key="1">
    <citation type="journal article" date="2015" name="Genome Biol. Evol.">
        <title>Organellar Genomes of White Spruce (Picea glauca): Assembly and Annotation.</title>
        <authorList>
            <person name="Jackman S.D."/>
            <person name="Warren R.L."/>
            <person name="Gibb E.A."/>
            <person name="Vandervalk B.P."/>
            <person name="Mohamadi H."/>
            <person name="Chu J."/>
            <person name="Raymond A."/>
            <person name="Pleasance S."/>
            <person name="Coope R."/>
            <person name="Wildung M.R."/>
            <person name="Ritland C.E."/>
            <person name="Bousquet J."/>
            <person name="Jones S.J."/>
            <person name="Bohlmann J."/>
            <person name="Birol I."/>
        </authorList>
    </citation>
    <scope>NUCLEOTIDE SEQUENCE [LARGE SCALE GENOMIC DNA]</scope>
    <source>
        <tissue evidence="2">Flushing bud</tissue>
    </source>
</reference>
<name>A0A101M3A5_PICGL</name>
<proteinExistence type="predicted"/>
<keyword evidence="2" id="KW-0496">Mitochondrion</keyword>
<dbReference type="EMBL" id="LKAM01000001">
    <property type="protein sequence ID" value="KUM50230.1"/>
    <property type="molecule type" value="Genomic_DNA"/>
</dbReference>
<feature type="transmembrane region" description="Helical" evidence="1">
    <location>
        <begin position="22"/>
        <end position="45"/>
    </location>
</feature>
<evidence type="ECO:0000256" key="1">
    <source>
        <dbReference type="SAM" id="Phobius"/>
    </source>
</evidence>
<keyword evidence="1" id="KW-1133">Transmembrane helix</keyword>
<dbReference type="AlphaFoldDB" id="A0A101M3A5"/>
<gene>
    <name evidence="2" type="ORF">ABT39_MTgene73</name>
</gene>
<keyword evidence="1" id="KW-0472">Membrane</keyword>
<organism evidence="2">
    <name type="scientific">Picea glauca</name>
    <name type="common">White spruce</name>
    <name type="synonym">Pinus glauca</name>
    <dbReference type="NCBI Taxonomy" id="3330"/>
    <lineage>
        <taxon>Eukaryota</taxon>
        <taxon>Viridiplantae</taxon>
        <taxon>Streptophyta</taxon>
        <taxon>Embryophyta</taxon>
        <taxon>Tracheophyta</taxon>
        <taxon>Spermatophyta</taxon>
        <taxon>Pinopsida</taxon>
        <taxon>Pinidae</taxon>
        <taxon>Conifers I</taxon>
        <taxon>Pinales</taxon>
        <taxon>Pinaceae</taxon>
        <taxon>Picea</taxon>
    </lineage>
</organism>
<accession>A0A101M3A5</accession>
<keyword evidence="1" id="KW-0812">Transmembrane</keyword>
<sequence length="59" mass="7070">MQLSLYRALLLTMNMWYLYDSFGIYTMFMSMLYPYLLLVVVPRLFSTSSITLILMTEIR</sequence>
<evidence type="ECO:0000313" key="2">
    <source>
        <dbReference type="EMBL" id="KUM50230.1"/>
    </source>
</evidence>